<feature type="domain" description="ACB" evidence="6">
    <location>
        <begin position="2"/>
        <end position="88"/>
    </location>
</feature>
<gene>
    <name evidence="7" type="primary">acbd6</name>
    <name evidence="7" type="ORF">PPL_06600</name>
</gene>
<dbReference type="Pfam" id="PF13637">
    <property type="entry name" value="Ank_4"/>
    <property type="match status" value="1"/>
</dbReference>
<reference evidence="7 8" key="1">
    <citation type="journal article" date="2011" name="Genome Res.">
        <title>Phylogeny-wide analysis of social amoeba genomes highlights ancient origins for complex intercellular communication.</title>
        <authorList>
            <person name="Heidel A.J."/>
            <person name="Lawal H.M."/>
            <person name="Felder M."/>
            <person name="Schilde C."/>
            <person name="Helps N.R."/>
            <person name="Tunggal B."/>
            <person name="Rivero F."/>
            <person name="John U."/>
            <person name="Schleicher M."/>
            <person name="Eichinger L."/>
            <person name="Platzer M."/>
            <person name="Noegel A.A."/>
            <person name="Schaap P."/>
            <person name="Gloeckner G."/>
        </authorList>
    </citation>
    <scope>NUCLEOTIDE SEQUENCE [LARGE SCALE GENOMIC DNA]</scope>
    <source>
        <strain evidence="8">ATCC 26659 / Pp 5 / PN500</strain>
    </source>
</reference>
<accession>D3BF67</accession>
<evidence type="ECO:0000256" key="1">
    <source>
        <dbReference type="ARBA" id="ARBA00022737"/>
    </source>
</evidence>
<dbReference type="GO" id="GO:0000062">
    <property type="term" value="F:fatty-acyl-CoA binding"/>
    <property type="evidence" value="ECO:0007669"/>
    <property type="project" value="InterPro"/>
</dbReference>
<dbReference type="GeneID" id="31362082"/>
<feature type="compositionally biased region" description="Low complexity" evidence="5">
    <location>
        <begin position="93"/>
        <end position="120"/>
    </location>
</feature>
<feature type="region of interest" description="Disordered" evidence="5">
    <location>
        <begin position="93"/>
        <end position="153"/>
    </location>
</feature>
<evidence type="ECO:0000259" key="6">
    <source>
        <dbReference type="PROSITE" id="PS51228"/>
    </source>
</evidence>
<keyword evidence="1" id="KW-0677">Repeat</keyword>
<dbReference type="EMBL" id="ADBJ01000031">
    <property type="protein sequence ID" value="EFA79781.1"/>
    <property type="molecule type" value="Genomic_DNA"/>
</dbReference>
<dbReference type="PANTHER" id="PTHR24119:SF0">
    <property type="entry name" value="ACYL-COA-BINDING DOMAIN-CONTAINING PROTEIN 6"/>
    <property type="match status" value="1"/>
</dbReference>
<dbReference type="SUPFAM" id="SSF48403">
    <property type="entry name" value="Ankyrin repeat"/>
    <property type="match status" value="1"/>
</dbReference>
<dbReference type="PROSITE" id="PS50297">
    <property type="entry name" value="ANK_REP_REGION"/>
    <property type="match status" value="1"/>
</dbReference>
<dbReference type="InterPro" id="IPR035984">
    <property type="entry name" value="Acyl-CoA-binding_sf"/>
</dbReference>
<dbReference type="PANTHER" id="PTHR24119">
    <property type="entry name" value="ACYL-COA-BINDING DOMAIN-CONTAINING PROTEIN 6"/>
    <property type="match status" value="1"/>
</dbReference>
<comment type="caution">
    <text evidence="7">The sequence shown here is derived from an EMBL/GenBank/DDBJ whole genome shotgun (WGS) entry which is preliminary data.</text>
</comment>
<keyword evidence="3" id="KW-0446">Lipid-binding</keyword>
<evidence type="ECO:0000256" key="4">
    <source>
        <dbReference type="PROSITE-ProRule" id="PRU00023"/>
    </source>
</evidence>
<dbReference type="Proteomes" id="UP000001396">
    <property type="component" value="Unassembled WGS sequence"/>
</dbReference>
<name>D3BF67_HETP5</name>
<organism evidence="7 8">
    <name type="scientific">Heterostelium pallidum (strain ATCC 26659 / Pp 5 / PN500)</name>
    <name type="common">Cellular slime mold</name>
    <name type="synonym">Polysphondylium pallidum</name>
    <dbReference type="NCBI Taxonomy" id="670386"/>
    <lineage>
        <taxon>Eukaryota</taxon>
        <taxon>Amoebozoa</taxon>
        <taxon>Evosea</taxon>
        <taxon>Eumycetozoa</taxon>
        <taxon>Dictyostelia</taxon>
        <taxon>Acytosteliales</taxon>
        <taxon>Acytosteliaceae</taxon>
        <taxon>Heterostelium</taxon>
    </lineage>
</organism>
<dbReference type="SUPFAM" id="SSF47027">
    <property type="entry name" value="Acyl-CoA binding protein"/>
    <property type="match status" value="1"/>
</dbReference>
<dbReference type="FunCoup" id="D3BF67">
    <property type="interactions" value="164"/>
</dbReference>
<dbReference type="PRINTS" id="PR00689">
    <property type="entry name" value="ACOABINDINGP"/>
</dbReference>
<dbReference type="InterPro" id="IPR000582">
    <property type="entry name" value="Acyl-CoA-binding_protein"/>
</dbReference>
<proteinExistence type="predicted"/>
<evidence type="ECO:0000313" key="8">
    <source>
        <dbReference type="Proteomes" id="UP000001396"/>
    </source>
</evidence>
<evidence type="ECO:0000256" key="5">
    <source>
        <dbReference type="SAM" id="MobiDB-lite"/>
    </source>
</evidence>
<evidence type="ECO:0000313" key="7">
    <source>
        <dbReference type="EMBL" id="EFA79781.1"/>
    </source>
</evidence>
<sequence length="299" mass="33667">MSESLFNNAVSYLNRTKIPGLKDEQQLYFYGHFKQATQGKCNTKQPSFFDFVGKAKWSSWSNLGDMSKEDAMNNYIKKLDELQPNWRESINDTATTTTASTTTTTTNTSNTTKTKSSDQSLSDDDDEEANKNESLFESSEDESSSKRGGAMGPIMSRFNIASEENMVSKTHDKEDIVYWSSCDNLNKVEELLKVSSGKCINDRDSEQKTALIWCCDRGNLEITELLLSGEYHVDIDCQDDQGMTALHYAAMGGFDDIVALLLKHHASTDIKDNNQETAQQLVDPMEHHLIDLFNKSKIQ</sequence>
<dbReference type="RefSeq" id="XP_020431902.1">
    <property type="nucleotide sequence ID" value="XM_020577454.1"/>
</dbReference>
<dbReference type="SMART" id="SM00248">
    <property type="entry name" value="ANK"/>
    <property type="match status" value="2"/>
</dbReference>
<dbReference type="InterPro" id="IPR014352">
    <property type="entry name" value="FERM/acyl-CoA-bd_prot_sf"/>
</dbReference>
<dbReference type="Gene3D" id="1.20.80.10">
    <property type="match status" value="1"/>
</dbReference>
<dbReference type="STRING" id="670386.D3BF67"/>
<dbReference type="Pfam" id="PF00887">
    <property type="entry name" value="ACBP"/>
    <property type="match status" value="1"/>
</dbReference>
<evidence type="ECO:0000256" key="3">
    <source>
        <dbReference type="ARBA" id="ARBA00023121"/>
    </source>
</evidence>
<dbReference type="Gene3D" id="1.25.40.20">
    <property type="entry name" value="Ankyrin repeat-containing domain"/>
    <property type="match status" value="1"/>
</dbReference>
<dbReference type="InterPro" id="IPR036770">
    <property type="entry name" value="Ankyrin_rpt-contain_sf"/>
</dbReference>
<dbReference type="InterPro" id="IPR002110">
    <property type="entry name" value="Ankyrin_rpt"/>
</dbReference>
<protein>
    <submittedName>
        <fullName evidence="7">Ankyrin repeat-containing protein</fullName>
    </submittedName>
</protein>
<dbReference type="OMA" id="ARSKWQA"/>
<feature type="repeat" description="ANK" evidence="4">
    <location>
        <begin position="241"/>
        <end position="273"/>
    </location>
</feature>
<dbReference type="InParanoid" id="D3BF67"/>
<dbReference type="AlphaFoldDB" id="D3BF67"/>
<dbReference type="PROSITE" id="PS50088">
    <property type="entry name" value="ANK_REPEAT"/>
    <property type="match status" value="1"/>
</dbReference>
<keyword evidence="2 4" id="KW-0040">ANK repeat</keyword>
<keyword evidence="8" id="KW-1185">Reference proteome</keyword>
<dbReference type="PROSITE" id="PS51228">
    <property type="entry name" value="ACB_2"/>
    <property type="match status" value="1"/>
</dbReference>
<evidence type="ECO:0000256" key="2">
    <source>
        <dbReference type="ARBA" id="ARBA00023043"/>
    </source>
</evidence>